<dbReference type="Pfam" id="PF14284">
    <property type="entry name" value="PcfJ"/>
    <property type="match status" value="1"/>
</dbReference>
<accession>A0ABY8EGB5</accession>
<dbReference type="EMBL" id="CP120733">
    <property type="protein sequence ID" value="WFD11993.1"/>
    <property type="molecule type" value="Genomic_DNA"/>
</dbReference>
<name>A0ABY8EGB5_9FIRM</name>
<dbReference type="InterPro" id="IPR025586">
    <property type="entry name" value="PcfJ"/>
</dbReference>
<gene>
    <name evidence="1" type="ORF">P4S50_07920</name>
</gene>
<reference evidence="1 2" key="1">
    <citation type="submission" date="2023-03" db="EMBL/GenBank/DDBJ databases">
        <title>Complete genome sequence of Tepidibacter sp. SWIR-1, isolated from a deep-sea hydrothermal vent.</title>
        <authorList>
            <person name="Li X."/>
        </authorList>
    </citation>
    <scope>NUCLEOTIDE SEQUENCE [LARGE SCALE GENOMIC DNA]</scope>
    <source>
        <strain evidence="1 2">SWIR-1</strain>
    </source>
</reference>
<sequence length="663" mass="78318">MNKKELSNIRDHSAPSGRLPVKYIIKSSIETINNTEVLLVSLFEQNQKKKKSDNKAGFGILKFKIFIWDDKYITQKLQEDGSYKWSRACISNLMGHWGPWSWSSKNLASCDMSSDKENISSFLKVKCVKVGDELKAIHEFQTKIMRKKLEEKHEAIKKKIDEVMDRVPSLPKNFETWIYDGPFEYSRYIYYKREGRNINAFCTGCKKDFVIQETKLTRKNVKHNNPGKCPSCNKKITYKAVGKTTNLIDSTNFAIIQKYDDNLIVRYFTGTKTYREHYKNPSISYRENIREIYSFNENTKLSVKRYEYAEFLQTGRVRWCDSSGRIQTQKSYLYTRNLKIALKGTKWQYSCIYDLAKKMKYVCIDTFLNEYIKHPAIEYLIKCKLYRFTDKNLSAYFSPDWSDINFKGKNLKEVLGIDKQLFQQMQRLDLDSVGLRLIKGSFTKGKVLTDDQVKWIISNVDIYSFMDMLDYSTPHKIIQYIKKQSNDNYKLDNVLIDWDDYIIQCRKLKFDIKNTFVLYPKNLKEKHEEYTIMIKSKNLKKHSQKVKDSFEKLNKIYSYSNKKFLIRPANSVDEIVREGQMLRHCVGGNHYVEGVAKGNRAIMLVRDIDNPNTPFYTLDLNLTNLRITQCRGYRNRDMTDEVKRFTEEWKAKKLTTNTRKKVV</sequence>
<protein>
    <submittedName>
        <fullName evidence="1">PcfJ domain-containing protein</fullName>
    </submittedName>
</protein>
<dbReference type="RefSeq" id="WP_277734233.1">
    <property type="nucleotide sequence ID" value="NZ_CP120733.1"/>
</dbReference>
<evidence type="ECO:0000313" key="1">
    <source>
        <dbReference type="EMBL" id="WFD11993.1"/>
    </source>
</evidence>
<proteinExistence type="predicted"/>
<evidence type="ECO:0000313" key="2">
    <source>
        <dbReference type="Proteomes" id="UP001222800"/>
    </source>
</evidence>
<organism evidence="1 2">
    <name type="scientific">Tepidibacter hydrothermalis</name>
    <dbReference type="NCBI Taxonomy" id="3036126"/>
    <lineage>
        <taxon>Bacteria</taxon>
        <taxon>Bacillati</taxon>
        <taxon>Bacillota</taxon>
        <taxon>Clostridia</taxon>
        <taxon>Peptostreptococcales</taxon>
        <taxon>Peptostreptococcaceae</taxon>
        <taxon>Tepidibacter</taxon>
    </lineage>
</organism>
<keyword evidence="2" id="KW-1185">Reference proteome</keyword>
<dbReference type="Proteomes" id="UP001222800">
    <property type="component" value="Chromosome"/>
</dbReference>